<dbReference type="InterPro" id="IPR036864">
    <property type="entry name" value="Zn2-C6_fun-type_DNA-bd_sf"/>
</dbReference>
<dbReference type="OrthoDB" id="2162761at2759"/>
<keyword evidence="1" id="KW-0479">Metal-binding</keyword>
<dbReference type="InterPro" id="IPR001138">
    <property type="entry name" value="Zn2Cys6_DnaBD"/>
</dbReference>
<dbReference type="GO" id="GO:0008270">
    <property type="term" value="F:zinc ion binding"/>
    <property type="evidence" value="ECO:0007669"/>
    <property type="project" value="InterPro"/>
</dbReference>
<dbReference type="InterPro" id="IPR053187">
    <property type="entry name" value="Notoamide_regulator"/>
</dbReference>
<dbReference type="GO" id="GO:0003677">
    <property type="term" value="F:DNA binding"/>
    <property type="evidence" value="ECO:0007669"/>
    <property type="project" value="InterPro"/>
</dbReference>
<feature type="compositionally biased region" description="Basic and acidic residues" evidence="3">
    <location>
        <begin position="35"/>
        <end position="47"/>
    </location>
</feature>
<keyword evidence="2" id="KW-0539">Nucleus</keyword>
<evidence type="ECO:0000256" key="1">
    <source>
        <dbReference type="ARBA" id="ARBA00022723"/>
    </source>
</evidence>
<name>A0A1E1LGH3_9HELO</name>
<dbReference type="SUPFAM" id="SSF57701">
    <property type="entry name" value="Zn2/Cys6 DNA-binding domain"/>
    <property type="match status" value="1"/>
</dbReference>
<evidence type="ECO:0000259" key="4">
    <source>
        <dbReference type="PROSITE" id="PS50048"/>
    </source>
</evidence>
<dbReference type="SMART" id="SM00066">
    <property type="entry name" value="GAL4"/>
    <property type="match status" value="1"/>
</dbReference>
<dbReference type="Proteomes" id="UP000178912">
    <property type="component" value="Unassembled WGS sequence"/>
</dbReference>
<dbReference type="AlphaFoldDB" id="A0A1E1LGH3"/>
<dbReference type="Gene3D" id="4.10.240.10">
    <property type="entry name" value="Zn(2)-C6 fungal-type DNA-binding domain"/>
    <property type="match status" value="1"/>
</dbReference>
<dbReference type="Pfam" id="PF04082">
    <property type="entry name" value="Fungal_trans"/>
    <property type="match status" value="1"/>
</dbReference>
<organism evidence="5 6">
    <name type="scientific">Rhynchosporium agropyri</name>
    <dbReference type="NCBI Taxonomy" id="914238"/>
    <lineage>
        <taxon>Eukaryota</taxon>
        <taxon>Fungi</taxon>
        <taxon>Dikarya</taxon>
        <taxon>Ascomycota</taxon>
        <taxon>Pezizomycotina</taxon>
        <taxon>Leotiomycetes</taxon>
        <taxon>Helotiales</taxon>
        <taxon>Ploettnerulaceae</taxon>
        <taxon>Rhynchosporium</taxon>
    </lineage>
</organism>
<keyword evidence="6" id="KW-1185">Reference proteome</keyword>
<evidence type="ECO:0000313" key="5">
    <source>
        <dbReference type="EMBL" id="CZT09616.1"/>
    </source>
</evidence>
<dbReference type="CDD" id="cd12148">
    <property type="entry name" value="fungal_TF_MHR"/>
    <property type="match status" value="1"/>
</dbReference>
<dbReference type="GO" id="GO:0000981">
    <property type="term" value="F:DNA-binding transcription factor activity, RNA polymerase II-specific"/>
    <property type="evidence" value="ECO:0007669"/>
    <property type="project" value="InterPro"/>
</dbReference>
<dbReference type="Pfam" id="PF00172">
    <property type="entry name" value="Zn_clus"/>
    <property type="match status" value="1"/>
</dbReference>
<dbReference type="InterPro" id="IPR007219">
    <property type="entry name" value="XnlR_reg_dom"/>
</dbReference>
<protein>
    <submittedName>
        <fullName evidence="5">Related to nitrate assimilation regulatory protein nirA</fullName>
    </submittedName>
</protein>
<dbReference type="PANTHER" id="PTHR47256:SF1">
    <property type="entry name" value="ZN(II)2CYS6 TRANSCRIPTION FACTOR (EUROFUNG)"/>
    <property type="match status" value="1"/>
</dbReference>
<feature type="compositionally biased region" description="Low complexity" evidence="3">
    <location>
        <begin position="15"/>
        <end position="34"/>
    </location>
</feature>
<sequence length="679" mass="75934">MSGKANFRHIRPSFEESSASTSNPNSSTPETTGSDPRRPLDKDKEPDGNASKRRRVPEQVTRNACVNCKKARAKCDGNKPCKRCASRDENSTCVYEVHVKHAKEQLVKQIKELRTKDHQSGHILQALANNEKVPEILERLRNSDTHESIIAFLGRPPTADFETLSPMPSHQSTYEGSDHEMGGVDTSRPWSTVTTETAILDPLFQLYFAWVHPVHTLFSEGHFTNNYARGLKSYCSPVLVNSICALACSLHTASEGEDLNYGQLGAEFSNAARRELDSEGKDITTIQAFAVMYLVDCAGGNALRATAYLRIATLALLQMVSQENDGFEESCKTTVRGIGNLNIEWAQMTFQLPPFIVFPVNDDLDEYDVGIDNRPWYPYKTEHEHPEGRPSMLATTNREKTKLAKILQDIATMIYTQRGSKITAKQFLKQYGKLKMWREQLPKELGDVKDDRQQVLPHVLYLLILHNTAVVQLLRPLLDFDGFPSSLVENVIREHSQDGLMLLEKHYGLHYGFRFQPVLQMIAALQLIDTLIRFFPGGAEGDSKDGPAAVQFGLELLKESGAGFLVAGPLQEMLRISAKQCGISHTGNLEELMLPPPPPQKKYMMDDFIGACTRPTYSQPVLNAHSKYDSSFSSEWKTEGPAYGFRESTIGARRPEGPSAEEIGAQSLMQIRNLLNTTR</sequence>
<feature type="domain" description="Zn(2)-C6 fungal-type" evidence="4">
    <location>
        <begin position="64"/>
        <end position="95"/>
    </location>
</feature>
<evidence type="ECO:0000256" key="2">
    <source>
        <dbReference type="ARBA" id="ARBA00023242"/>
    </source>
</evidence>
<dbReference type="PROSITE" id="PS00463">
    <property type="entry name" value="ZN2_CY6_FUNGAL_1"/>
    <property type="match status" value="1"/>
</dbReference>
<dbReference type="CDD" id="cd00067">
    <property type="entry name" value="GAL4"/>
    <property type="match status" value="1"/>
</dbReference>
<reference evidence="6" key="1">
    <citation type="submission" date="2016-03" db="EMBL/GenBank/DDBJ databases">
        <authorList>
            <person name="Guldener U."/>
        </authorList>
    </citation>
    <scope>NUCLEOTIDE SEQUENCE [LARGE SCALE GENOMIC DNA]</scope>
    <source>
        <strain evidence="6">04CH-RAC-A.6.1</strain>
    </source>
</reference>
<evidence type="ECO:0000313" key="6">
    <source>
        <dbReference type="Proteomes" id="UP000178912"/>
    </source>
</evidence>
<gene>
    <name evidence="5" type="ORF">RAG0_14314</name>
</gene>
<feature type="region of interest" description="Disordered" evidence="3">
    <location>
        <begin position="1"/>
        <end position="60"/>
    </location>
</feature>
<feature type="compositionally biased region" description="Basic residues" evidence="3">
    <location>
        <begin position="1"/>
        <end position="11"/>
    </location>
</feature>
<dbReference type="EMBL" id="FJUX01000117">
    <property type="protein sequence ID" value="CZT09616.1"/>
    <property type="molecule type" value="Genomic_DNA"/>
</dbReference>
<dbReference type="GO" id="GO:0006351">
    <property type="term" value="P:DNA-templated transcription"/>
    <property type="evidence" value="ECO:0007669"/>
    <property type="project" value="InterPro"/>
</dbReference>
<dbReference type="PROSITE" id="PS50048">
    <property type="entry name" value="ZN2_CY6_FUNGAL_2"/>
    <property type="match status" value="1"/>
</dbReference>
<evidence type="ECO:0000256" key="3">
    <source>
        <dbReference type="SAM" id="MobiDB-lite"/>
    </source>
</evidence>
<dbReference type="PANTHER" id="PTHR47256">
    <property type="entry name" value="ZN(II)2CYS6 TRANSCRIPTION FACTOR (EUROFUNG)-RELATED"/>
    <property type="match status" value="1"/>
</dbReference>
<accession>A0A1E1LGH3</accession>
<proteinExistence type="predicted"/>